<organism evidence="1 2">
    <name type="scientific">Desulfosporosinus lacus DSM 15449</name>
    <dbReference type="NCBI Taxonomy" id="1121420"/>
    <lineage>
        <taxon>Bacteria</taxon>
        <taxon>Bacillati</taxon>
        <taxon>Bacillota</taxon>
        <taxon>Clostridia</taxon>
        <taxon>Eubacteriales</taxon>
        <taxon>Desulfitobacteriaceae</taxon>
        <taxon>Desulfosporosinus</taxon>
    </lineage>
</organism>
<reference evidence="2" key="1">
    <citation type="submission" date="2016-11" db="EMBL/GenBank/DDBJ databases">
        <authorList>
            <person name="Varghese N."/>
            <person name="Submissions S."/>
        </authorList>
    </citation>
    <scope>NUCLEOTIDE SEQUENCE [LARGE SCALE GENOMIC DNA]</scope>
    <source>
        <strain evidence="2">DSM 15449</strain>
    </source>
</reference>
<evidence type="ECO:0000313" key="1">
    <source>
        <dbReference type="EMBL" id="SHH13044.1"/>
    </source>
</evidence>
<evidence type="ECO:0000313" key="2">
    <source>
        <dbReference type="Proteomes" id="UP000183954"/>
    </source>
</evidence>
<proteinExistence type="predicted"/>
<protein>
    <submittedName>
        <fullName evidence="1">Uncharacterized protein</fullName>
    </submittedName>
</protein>
<dbReference type="AlphaFoldDB" id="A0A1M5QFP6"/>
<keyword evidence="2" id="KW-1185">Reference proteome</keyword>
<dbReference type="InterPro" id="IPR041160">
    <property type="entry name" value="LD_cluster2"/>
</dbReference>
<dbReference type="Pfam" id="PF18163">
    <property type="entry name" value="LD_cluster2"/>
    <property type="match status" value="1"/>
</dbReference>
<accession>A0A1M5QFP6</accession>
<dbReference type="Proteomes" id="UP000183954">
    <property type="component" value="Unassembled WGS sequence"/>
</dbReference>
<name>A0A1M5QFP6_9FIRM</name>
<gene>
    <name evidence="1" type="ORF">SAMN02746098_00250</name>
</gene>
<sequence length="121" mass="13750">MPGVLEEIIIAVEMKRPFFLLGGFGGVTASVRKLIQNEKIIPQELTQDWQVQNNSGYKELLDFCSSRDVQYSVEYASLFRNLKSENLNNGLSTEDNVLLFNTPFIDEAQHHIFKGLKSIRG</sequence>
<dbReference type="RefSeq" id="WP_073027241.1">
    <property type="nucleotide sequence ID" value="NZ_FQXJ01000003.1"/>
</dbReference>
<dbReference type="EMBL" id="FQXJ01000003">
    <property type="protein sequence ID" value="SHH13044.1"/>
    <property type="molecule type" value="Genomic_DNA"/>
</dbReference>